<evidence type="ECO:0000313" key="2">
    <source>
        <dbReference type="Proteomes" id="UP000002255"/>
    </source>
</evidence>
<gene>
    <name evidence="1" type="ordered locus">Xcel_0523</name>
</gene>
<sequence>MLVLLVAVGVEVHRHGQDREAAGRACVEQAAYKYLPGMTLFRTYVGEPNPGRFEYRIVDIEANRPLTCLVEKRDGAWVASYLG</sequence>
<dbReference type="KEGG" id="xce:Xcel_0523"/>
<dbReference type="AlphaFoldDB" id="D1BW59"/>
<reference evidence="1 2" key="2">
    <citation type="journal article" date="2010" name="Stand. Genomic Sci.">
        <title>Complete genome sequence of Xylanimonas cellulosilytica type strain (XIL07).</title>
        <authorList>
            <person name="Foster B."/>
            <person name="Pukall R."/>
            <person name="Abt B."/>
            <person name="Nolan M."/>
            <person name="Glavina Del Rio T."/>
            <person name="Chen F."/>
            <person name="Lucas S."/>
            <person name="Tice H."/>
            <person name="Pitluck S."/>
            <person name="Cheng J.-F."/>
            <person name="Chertkov O."/>
            <person name="Brettin T."/>
            <person name="Han C."/>
            <person name="Detter J.C."/>
            <person name="Bruce D."/>
            <person name="Goodwin L."/>
            <person name="Ivanova N."/>
            <person name="Mavromatis K."/>
            <person name="Pati A."/>
            <person name="Mikhailova N."/>
            <person name="Chen A."/>
            <person name="Palaniappan K."/>
            <person name="Land M."/>
            <person name="Hauser L."/>
            <person name="Chang Y.-J."/>
            <person name="Jeffries C.D."/>
            <person name="Chain P."/>
            <person name="Rohde M."/>
            <person name="Goeker M."/>
            <person name="Bristow J."/>
            <person name="Eisen J.A."/>
            <person name="Markowitz V."/>
            <person name="Hugenholtz P."/>
            <person name="Kyrpides N.C."/>
            <person name="Klenk H.-P."/>
            <person name="Lapidus A."/>
        </authorList>
    </citation>
    <scope>NUCLEOTIDE SEQUENCE [LARGE SCALE GENOMIC DNA]</scope>
    <source>
        <strain evidence="2">DSM 15894 / CECT 5975 / LMG 20990 / XIL07</strain>
    </source>
</reference>
<dbReference type="EMBL" id="CP001821">
    <property type="protein sequence ID" value="ACZ29562.1"/>
    <property type="molecule type" value="Genomic_DNA"/>
</dbReference>
<organism evidence="1 2">
    <name type="scientific">Xylanimonas cellulosilytica (strain DSM 15894 / JCM 12276 / CECT 5975 / KCTC 9989 / LMG 20990 / NBRC 107835 / XIL07)</name>
    <dbReference type="NCBI Taxonomy" id="446471"/>
    <lineage>
        <taxon>Bacteria</taxon>
        <taxon>Bacillati</taxon>
        <taxon>Actinomycetota</taxon>
        <taxon>Actinomycetes</taxon>
        <taxon>Micrococcales</taxon>
        <taxon>Promicromonosporaceae</taxon>
        <taxon>Xylanimonas</taxon>
    </lineage>
</organism>
<dbReference type="Proteomes" id="UP000002255">
    <property type="component" value="Chromosome"/>
</dbReference>
<dbReference type="STRING" id="446471.Xcel_0523"/>
<protein>
    <recommendedName>
        <fullName evidence="3">PepSY domain-containing protein</fullName>
    </recommendedName>
</protein>
<name>D1BW59_XYLCX</name>
<evidence type="ECO:0000313" key="1">
    <source>
        <dbReference type="EMBL" id="ACZ29562.1"/>
    </source>
</evidence>
<reference evidence="2" key="1">
    <citation type="submission" date="2009-11" db="EMBL/GenBank/DDBJ databases">
        <title>The complete chromosome of Xylanimonas cellulosilytica DSM 15894.</title>
        <authorList>
            <consortium name="US DOE Joint Genome Institute (JGI-PGF)"/>
            <person name="Lucas S."/>
            <person name="Copeland A."/>
            <person name="Lapidus A."/>
            <person name="Glavina del Rio T."/>
            <person name="Dalin E."/>
            <person name="Tice H."/>
            <person name="Bruce D."/>
            <person name="Goodwin L."/>
            <person name="Pitluck S."/>
            <person name="Kyrpides N."/>
            <person name="Mavromatis K."/>
            <person name="Ivanova N."/>
            <person name="Mikhailova N."/>
            <person name="Foster B."/>
            <person name="Clum A."/>
            <person name="Brettin T."/>
            <person name="Detter J.C."/>
            <person name="Han C."/>
            <person name="Larimer F."/>
            <person name="Land M."/>
            <person name="Hauser L."/>
            <person name="Markowitz V."/>
            <person name="Cheng J.F."/>
            <person name="Hugenholtz P."/>
            <person name="Woyke T."/>
            <person name="Wu D."/>
            <person name="Gehrich-Schroeter G."/>
            <person name="Schneider S."/>
            <person name="Pukall S.R."/>
            <person name="Klenk H.P."/>
            <person name="Eisen J.A."/>
        </authorList>
    </citation>
    <scope>NUCLEOTIDE SEQUENCE [LARGE SCALE GENOMIC DNA]</scope>
    <source>
        <strain evidence="2">DSM 15894 / CECT 5975 / LMG 20990 / XIL07</strain>
    </source>
</reference>
<dbReference type="HOGENOM" id="CLU_2541800_0_0_11"/>
<keyword evidence="2" id="KW-1185">Reference proteome</keyword>
<evidence type="ECO:0008006" key="3">
    <source>
        <dbReference type="Google" id="ProtNLM"/>
    </source>
</evidence>
<accession>D1BW59</accession>
<proteinExistence type="predicted"/>